<feature type="compositionally biased region" description="Basic and acidic residues" evidence="2">
    <location>
        <begin position="636"/>
        <end position="649"/>
    </location>
</feature>
<feature type="coiled-coil region" evidence="1">
    <location>
        <begin position="425"/>
        <end position="452"/>
    </location>
</feature>
<dbReference type="AlphaFoldDB" id="A0A9P8V3B6"/>
<dbReference type="EMBL" id="JAGSXJ010000035">
    <property type="protein sequence ID" value="KAH6667087.1"/>
    <property type="molecule type" value="Genomic_DNA"/>
</dbReference>
<reference evidence="3" key="1">
    <citation type="journal article" date="2021" name="Nat. Commun.">
        <title>Genetic determinants of endophytism in the Arabidopsis root mycobiome.</title>
        <authorList>
            <person name="Mesny F."/>
            <person name="Miyauchi S."/>
            <person name="Thiergart T."/>
            <person name="Pickel B."/>
            <person name="Atanasova L."/>
            <person name="Karlsson M."/>
            <person name="Huettel B."/>
            <person name="Barry K.W."/>
            <person name="Haridas S."/>
            <person name="Chen C."/>
            <person name="Bauer D."/>
            <person name="Andreopoulos W."/>
            <person name="Pangilinan J."/>
            <person name="LaButti K."/>
            <person name="Riley R."/>
            <person name="Lipzen A."/>
            <person name="Clum A."/>
            <person name="Drula E."/>
            <person name="Henrissat B."/>
            <person name="Kohler A."/>
            <person name="Grigoriev I.V."/>
            <person name="Martin F.M."/>
            <person name="Hacquard S."/>
        </authorList>
    </citation>
    <scope>NUCLEOTIDE SEQUENCE</scope>
    <source>
        <strain evidence="3">MPI-SDFR-AT-0117</strain>
    </source>
</reference>
<accession>A0A9P8V3B6</accession>
<gene>
    <name evidence="3" type="ORF">F5X68DRAFT_143040</name>
</gene>
<name>A0A9P8V3B6_9PEZI</name>
<feature type="region of interest" description="Disordered" evidence="2">
    <location>
        <begin position="473"/>
        <end position="492"/>
    </location>
</feature>
<dbReference type="OrthoDB" id="5342758at2759"/>
<dbReference type="Proteomes" id="UP000770015">
    <property type="component" value="Unassembled WGS sequence"/>
</dbReference>
<evidence type="ECO:0000313" key="3">
    <source>
        <dbReference type="EMBL" id="KAH6667087.1"/>
    </source>
</evidence>
<keyword evidence="1" id="KW-0175">Coiled coil</keyword>
<organism evidence="3 4">
    <name type="scientific">Plectosphaerella plurivora</name>
    <dbReference type="NCBI Taxonomy" id="936078"/>
    <lineage>
        <taxon>Eukaryota</taxon>
        <taxon>Fungi</taxon>
        <taxon>Dikarya</taxon>
        <taxon>Ascomycota</taxon>
        <taxon>Pezizomycotina</taxon>
        <taxon>Sordariomycetes</taxon>
        <taxon>Hypocreomycetidae</taxon>
        <taxon>Glomerellales</taxon>
        <taxon>Plectosphaerellaceae</taxon>
        <taxon>Plectosphaerella</taxon>
    </lineage>
</organism>
<keyword evidence="4" id="KW-1185">Reference proteome</keyword>
<feature type="compositionally biased region" description="Polar residues" evidence="2">
    <location>
        <begin position="1"/>
        <end position="18"/>
    </location>
</feature>
<sequence>MPFSRTSAFFDRMSTQSRPLLPLHEKRRNSNDYDLQELSAEVEDALISENESRKERLTLRSPSPMAAFEVRPGSAGSSSKLKGRVHFFAGPPPPIARSVIIQDSARSPISPRDSRVVPGSKLAVQSTFGGSFFESPYHRRAAHPADSVWRNLQRREKNLGRELQDLLDMQAASLVAGSEPSSISPSDFDAFSDDGSSTPTATFYSAVSSRSRMTATLDNPPRANARGNVIPIRQPRPQRPRGLRAARSGLSKAISALTDIKYEEDSHLTTAITERRKALAQIRKLVARQEGISNELEVLSDESEEPLARELRDLTTQHDALDAEIREMEEKLVGMKNRRRWLGRKMEDVTNRREAGLSGYKGALREVGGQLDALVRRPRIEPLDMEALAQDLRDDQSGVSSQPDFMTGEDFLQLIPERRTVEMAVEWWEGELRILEARKKQVNKEREALEGGSELWQRSIKLVSDFEAGLRGLMNGGTKGKSRDGTPPPGEIMEAQLSHMEEVIQKLDTHLKEAEENNWNLLICAVGAELEAFQEAESVLRRSLGIDATQVLESQDSRTVEEGGKPKRHESGNDSESKHKPDYPPSESDNEVPLDLLGAHDSHDEQDEPSPDATRKQSPPGLRRESSSNDPPPEFLAEHDPDSESDSRR</sequence>
<proteinExistence type="predicted"/>
<feature type="region of interest" description="Disordered" evidence="2">
    <location>
        <begin position="1"/>
        <end position="30"/>
    </location>
</feature>
<comment type="caution">
    <text evidence="3">The sequence shown here is derived from an EMBL/GenBank/DDBJ whole genome shotgun (WGS) entry which is preliminary data.</text>
</comment>
<evidence type="ECO:0000313" key="4">
    <source>
        <dbReference type="Proteomes" id="UP000770015"/>
    </source>
</evidence>
<feature type="region of interest" description="Disordered" evidence="2">
    <location>
        <begin position="553"/>
        <end position="649"/>
    </location>
</feature>
<feature type="compositionally biased region" description="Basic and acidic residues" evidence="2">
    <location>
        <begin position="555"/>
        <end position="582"/>
    </location>
</feature>
<evidence type="ECO:0008006" key="5">
    <source>
        <dbReference type="Google" id="ProtNLM"/>
    </source>
</evidence>
<evidence type="ECO:0000256" key="2">
    <source>
        <dbReference type="SAM" id="MobiDB-lite"/>
    </source>
</evidence>
<protein>
    <recommendedName>
        <fullName evidence="5">Autophagy-related protein 28</fullName>
    </recommendedName>
</protein>
<feature type="coiled-coil region" evidence="1">
    <location>
        <begin position="282"/>
        <end position="338"/>
    </location>
</feature>
<feature type="region of interest" description="Disordered" evidence="2">
    <location>
        <begin position="212"/>
        <end position="242"/>
    </location>
</feature>
<evidence type="ECO:0000256" key="1">
    <source>
        <dbReference type="SAM" id="Coils"/>
    </source>
</evidence>